<proteinExistence type="predicted"/>
<comment type="caution">
    <text evidence="1">The sequence shown here is derived from an EMBL/GenBank/DDBJ whole genome shotgun (WGS) entry which is preliminary data.</text>
</comment>
<gene>
    <name evidence="1" type="ORF">AFM11_02265</name>
</gene>
<dbReference type="PATRIC" id="fig|59750.3.peg.464"/>
<accession>A0A132PW81</accession>
<dbReference type="AlphaFoldDB" id="A0A132PW81"/>
<protein>
    <submittedName>
        <fullName evidence="1">RNA-binding protein</fullName>
    </submittedName>
</protein>
<evidence type="ECO:0000313" key="1">
    <source>
        <dbReference type="EMBL" id="KWX26282.1"/>
    </source>
</evidence>
<name>A0A132PW81_9MYCO</name>
<reference evidence="1 2" key="1">
    <citation type="submission" date="2015-07" db="EMBL/GenBank/DDBJ databases">
        <title>A draft genome sequence of Mycobacterium wolinskyi.</title>
        <authorList>
            <person name="de Man T.J."/>
            <person name="Perry K.A."/>
            <person name="Coulliette A.D."/>
            <person name="Jensen B."/>
            <person name="Toney N.C."/>
            <person name="Limbago B.M."/>
            <person name="Noble-Wang J."/>
        </authorList>
    </citation>
    <scope>NUCLEOTIDE SEQUENCE [LARGE SCALE GENOMIC DNA]</scope>
    <source>
        <strain evidence="1 2">CDC_01</strain>
    </source>
</reference>
<keyword evidence="2" id="KW-1185">Reference proteome</keyword>
<dbReference type="EMBL" id="LGTW01000001">
    <property type="protein sequence ID" value="KWX26282.1"/>
    <property type="molecule type" value="Genomic_DNA"/>
</dbReference>
<organism evidence="1 2">
    <name type="scientific">Mycolicibacterium wolinskyi</name>
    <dbReference type="NCBI Taxonomy" id="59750"/>
    <lineage>
        <taxon>Bacteria</taxon>
        <taxon>Bacillati</taxon>
        <taxon>Actinomycetota</taxon>
        <taxon>Actinomycetes</taxon>
        <taxon>Mycobacteriales</taxon>
        <taxon>Mycobacteriaceae</taxon>
        <taxon>Mycolicibacterium</taxon>
    </lineage>
</organism>
<dbReference type="STRING" id="59750.AWC31_35045"/>
<sequence length="103" mass="10730">MKQAKRRQTAQHERVRKLWPAAAATLMFVAGLVVTGPPTAQATICGSIGGRHVDVTGCSDPMSELNDALAPPPPPGYVPPPPPPPNISVCANVGRRINISGCV</sequence>
<evidence type="ECO:0000313" key="2">
    <source>
        <dbReference type="Proteomes" id="UP000070612"/>
    </source>
</evidence>
<dbReference type="Proteomes" id="UP000070612">
    <property type="component" value="Unassembled WGS sequence"/>
</dbReference>